<sequence>MSILSITKKNVFFFFIIVTVSAVETVARGLARETEPGKQRHGHRGAVVHTACIVAALASEVSTTADFGRNQMVVVYMADTGRSGMEAEARPFFSDVRHHARNFDLTARGHIDTEHWQGIRSACRKRRDLKCYNYSRVWCLESESEDLNIARTMGASTPVAARRTFIFDGTQPPVIKHTIYKYRRRRNYSHPGGYRRSGTRAAHEVYSVARVTADGIRNGNTRWLGTCSECCGSGRYTNHDKIDLANDSVALAT</sequence>
<feature type="signal peptide" evidence="1">
    <location>
        <begin position="1"/>
        <end position="22"/>
    </location>
</feature>
<gene>
    <name evidence="2" type="ORF">GGX14DRAFT_542858</name>
</gene>
<reference evidence="2" key="1">
    <citation type="submission" date="2023-03" db="EMBL/GenBank/DDBJ databases">
        <title>Massive genome expansion in bonnet fungi (Mycena s.s.) driven by repeated elements and novel gene families across ecological guilds.</title>
        <authorList>
            <consortium name="Lawrence Berkeley National Laboratory"/>
            <person name="Harder C.B."/>
            <person name="Miyauchi S."/>
            <person name="Viragh M."/>
            <person name="Kuo A."/>
            <person name="Thoen E."/>
            <person name="Andreopoulos B."/>
            <person name="Lu D."/>
            <person name="Skrede I."/>
            <person name="Drula E."/>
            <person name="Henrissat B."/>
            <person name="Morin E."/>
            <person name="Kohler A."/>
            <person name="Barry K."/>
            <person name="LaButti K."/>
            <person name="Morin E."/>
            <person name="Salamov A."/>
            <person name="Lipzen A."/>
            <person name="Mereny Z."/>
            <person name="Hegedus B."/>
            <person name="Baldrian P."/>
            <person name="Stursova M."/>
            <person name="Weitz H."/>
            <person name="Taylor A."/>
            <person name="Grigoriev I.V."/>
            <person name="Nagy L.G."/>
            <person name="Martin F."/>
            <person name="Kauserud H."/>
        </authorList>
    </citation>
    <scope>NUCLEOTIDE SEQUENCE</scope>
    <source>
        <strain evidence="2">9144</strain>
    </source>
</reference>
<dbReference type="AlphaFoldDB" id="A0AAD6VFN2"/>
<evidence type="ECO:0008006" key="4">
    <source>
        <dbReference type="Google" id="ProtNLM"/>
    </source>
</evidence>
<name>A0AAD6VFN2_9AGAR</name>
<evidence type="ECO:0000256" key="1">
    <source>
        <dbReference type="SAM" id="SignalP"/>
    </source>
</evidence>
<comment type="caution">
    <text evidence="2">The sequence shown here is derived from an EMBL/GenBank/DDBJ whole genome shotgun (WGS) entry which is preliminary data.</text>
</comment>
<evidence type="ECO:0000313" key="3">
    <source>
        <dbReference type="Proteomes" id="UP001219525"/>
    </source>
</evidence>
<organism evidence="2 3">
    <name type="scientific">Mycena pura</name>
    <dbReference type="NCBI Taxonomy" id="153505"/>
    <lineage>
        <taxon>Eukaryota</taxon>
        <taxon>Fungi</taxon>
        <taxon>Dikarya</taxon>
        <taxon>Basidiomycota</taxon>
        <taxon>Agaricomycotina</taxon>
        <taxon>Agaricomycetes</taxon>
        <taxon>Agaricomycetidae</taxon>
        <taxon>Agaricales</taxon>
        <taxon>Marasmiineae</taxon>
        <taxon>Mycenaceae</taxon>
        <taxon>Mycena</taxon>
    </lineage>
</organism>
<evidence type="ECO:0000313" key="2">
    <source>
        <dbReference type="EMBL" id="KAJ7211294.1"/>
    </source>
</evidence>
<proteinExistence type="predicted"/>
<protein>
    <recommendedName>
        <fullName evidence="4">Secreted protein</fullName>
    </recommendedName>
</protein>
<keyword evidence="1" id="KW-0732">Signal</keyword>
<dbReference type="Proteomes" id="UP001219525">
    <property type="component" value="Unassembled WGS sequence"/>
</dbReference>
<feature type="chain" id="PRO_5041957773" description="Secreted protein" evidence="1">
    <location>
        <begin position="23"/>
        <end position="253"/>
    </location>
</feature>
<accession>A0AAD6VFN2</accession>
<keyword evidence="3" id="KW-1185">Reference proteome</keyword>
<dbReference type="EMBL" id="JARJCW010000026">
    <property type="protein sequence ID" value="KAJ7211294.1"/>
    <property type="molecule type" value="Genomic_DNA"/>
</dbReference>